<name>A0A1G9W473_9BACI</name>
<feature type="transmembrane region" description="Helical" evidence="7">
    <location>
        <begin position="158"/>
        <end position="176"/>
    </location>
</feature>
<feature type="transmembrane region" description="Helical" evidence="7">
    <location>
        <begin position="33"/>
        <end position="53"/>
    </location>
</feature>
<dbReference type="Pfam" id="PF00860">
    <property type="entry name" value="Xan_ur_permease"/>
    <property type="match status" value="1"/>
</dbReference>
<dbReference type="Proteomes" id="UP000199334">
    <property type="component" value="Unassembled WGS sequence"/>
</dbReference>
<gene>
    <name evidence="8" type="ORF">SAMN05216498_0585</name>
</gene>
<evidence type="ECO:0000313" key="9">
    <source>
        <dbReference type="Proteomes" id="UP000199334"/>
    </source>
</evidence>
<organism evidence="8 9">
    <name type="scientific">Tenuibacillus multivorans</name>
    <dbReference type="NCBI Taxonomy" id="237069"/>
    <lineage>
        <taxon>Bacteria</taxon>
        <taxon>Bacillati</taxon>
        <taxon>Bacillota</taxon>
        <taxon>Bacilli</taxon>
        <taxon>Bacillales</taxon>
        <taxon>Bacillaceae</taxon>
        <taxon>Tenuibacillus</taxon>
    </lineage>
</organism>
<keyword evidence="4 7" id="KW-0812">Transmembrane</keyword>
<feature type="transmembrane region" description="Helical" evidence="7">
    <location>
        <begin position="183"/>
        <end position="201"/>
    </location>
</feature>
<evidence type="ECO:0000256" key="1">
    <source>
        <dbReference type="ARBA" id="ARBA00004141"/>
    </source>
</evidence>
<dbReference type="PANTHER" id="PTHR42810">
    <property type="entry name" value="PURINE PERMEASE C1399.01C-RELATED"/>
    <property type="match status" value="1"/>
</dbReference>
<evidence type="ECO:0000256" key="2">
    <source>
        <dbReference type="ARBA" id="ARBA00008821"/>
    </source>
</evidence>
<dbReference type="RefSeq" id="WP_245686767.1">
    <property type="nucleotide sequence ID" value="NZ_BJVZ01000034.1"/>
</dbReference>
<feature type="transmembrane region" description="Helical" evidence="7">
    <location>
        <begin position="89"/>
        <end position="110"/>
    </location>
</feature>
<feature type="transmembrane region" description="Helical" evidence="7">
    <location>
        <begin position="117"/>
        <end position="138"/>
    </location>
</feature>
<keyword evidence="5 7" id="KW-1133">Transmembrane helix</keyword>
<evidence type="ECO:0000313" key="8">
    <source>
        <dbReference type="EMBL" id="SDM78855.1"/>
    </source>
</evidence>
<feature type="transmembrane region" description="Helical" evidence="7">
    <location>
        <begin position="337"/>
        <end position="355"/>
    </location>
</feature>
<feature type="transmembrane region" description="Helical" evidence="7">
    <location>
        <begin position="310"/>
        <end position="331"/>
    </location>
</feature>
<dbReference type="InterPro" id="IPR006043">
    <property type="entry name" value="NCS2"/>
</dbReference>
<feature type="transmembrane region" description="Helical" evidence="7">
    <location>
        <begin position="367"/>
        <end position="385"/>
    </location>
</feature>
<comment type="similarity">
    <text evidence="2">Belongs to the nucleobase:cation symporter-2 (NCS2) (TC 2.A.40) family.</text>
</comment>
<accession>A0A1G9W473</accession>
<feature type="transmembrane region" description="Helical" evidence="7">
    <location>
        <begin position="397"/>
        <end position="417"/>
    </location>
</feature>
<dbReference type="PANTHER" id="PTHR42810:SF1">
    <property type="entry name" value="PURINE PERMEASE YWDJ-RELATED"/>
    <property type="match status" value="1"/>
</dbReference>
<evidence type="ECO:0000256" key="4">
    <source>
        <dbReference type="ARBA" id="ARBA00022692"/>
    </source>
</evidence>
<keyword evidence="3" id="KW-0813">Transport</keyword>
<feature type="transmembrane region" description="Helical" evidence="7">
    <location>
        <begin position="221"/>
        <end position="242"/>
    </location>
</feature>
<dbReference type="EMBL" id="FNIG01000001">
    <property type="protein sequence ID" value="SDM78855.1"/>
    <property type="molecule type" value="Genomic_DNA"/>
</dbReference>
<reference evidence="8 9" key="1">
    <citation type="submission" date="2016-10" db="EMBL/GenBank/DDBJ databases">
        <authorList>
            <person name="de Groot N.N."/>
        </authorList>
    </citation>
    <scope>NUCLEOTIDE SEQUENCE [LARGE SCALE GENOMIC DNA]</scope>
    <source>
        <strain evidence="8 9">CGMCC 1.3442</strain>
    </source>
</reference>
<protein>
    <submittedName>
        <fullName evidence="8">Xanthine/uracil permease</fullName>
    </submittedName>
</protein>
<evidence type="ECO:0000256" key="6">
    <source>
        <dbReference type="ARBA" id="ARBA00023136"/>
    </source>
</evidence>
<dbReference type="AlphaFoldDB" id="A0A1G9W473"/>
<comment type="subcellular location">
    <subcellularLocation>
        <location evidence="1">Membrane</location>
        <topology evidence="1">Multi-pass membrane protein</topology>
    </subcellularLocation>
</comment>
<feature type="transmembrane region" description="Helical" evidence="7">
    <location>
        <begin position="7"/>
        <end position="27"/>
    </location>
</feature>
<proteinExistence type="inferred from homology"/>
<evidence type="ECO:0000256" key="5">
    <source>
        <dbReference type="ARBA" id="ARBA00022989"/>
    </source>
</evidence>
<keyword evidence="6 7" id="KW-0472">Membrane</keyword>
<dbReference type="GO" id="GO:0042907">
    <property type="term" value="F:xanthine transmembrane transporter activity"/>
    <property type="evidence" value="ECO:0007669"/>
    <property type="project" value="TreeGrafter"/>
</dbReference>
<dbReference type="NCBIfam" id="NF037981">
    <property type="entry name" value="NCS2_1"/>
    <property type="match status" value="1"/>
</dbReference>
<dbReference type="STRING" id="237069.SAMN05216498_0585"/>
<dbReference type="GO" id="GO:0005886">
    <property type="term" value="C:plasma membrane"/>
    <property type="evidence" value="ECO:0007669"/>
    <property type="project" value="TreeGrafter"/>
</dbReference>
<sequence>MFSVIQWFIFLLANAVAIPIVIGSIFHMDAMSIMLLMQRTFFIIGIACFLQGWLGHKLPIVDGPAGLWVSTFAVFAASVGTAGSTGVEALRLLEMAMILTGIILILFGVFKISGKVIRYFTPLVTGVFLTLLTFQLSGTFLQGMFGLSENVQQAQMDGFLIAIMTFLSVLIFSLFFKGWVRSYAVLLGMALGWVLFAVFISPSDNQIESSAWFALPEWFAWGTPLFDWSVVPVAVLTAFILLSNIVASLSAMTETLEGKSNFTTTQMNRGSFMLGVNHGISGIFSGVAVVPLASTSGFLQLTGDKRKSPFMWASLLLMLVAFFPPIISFLAQIPSPVANAALLATFVQLMGLGLRNLFADGLNERRLTIITVSLLLGSGLMFMPAESFSGLPGTARQVISNGLLVGTVIAVILEQLWKKEDRMTE</sequence>
<keyword evidence="9" id="KW-1185">Reference proteome</keyword>
<evidence type="ECO:0000256" key="7">
    <source>
        <dbReference type="SAM" id="Phobius"/>
    </source>
</evidence>
<evidence type="ECO:0000256" key="3">
    <source>
        <dbReference type="ARBA" id="ARBA00022448"/>
    </source>
</evidence>